<dbReference type="InterPro" id="IPR010730">
    <property type="entry name" value="HET"/>
</dbReference>
<dbReference type="AlphaFoldDB" id="A0A8H7APQ4"/>
<name>A0A8H7APQ4_9EURO</name>
<sequence length="694" mass="80103">MFPWILLTLLVLFPFAPVWAFRQPLKIPYFWAKQQARKLWYDFLQGRSPRQGQESYKYSCLGSGEIRLLEVCRTSNRKLRCRMHQVKLQEAPDYEAISYTWGDSRLQHGIIVDNKWLEVTRNAYEILQDRASLYHSRLLWIDCICINQADDDEKSSQVAVMSDIYRQATRVIMWLGLSPDAEQAFSLLGDLYERPFMLSEQPVILQTLFQPLYRGRAQRFAFLDKYDPRFAALARLLKHPYFFRVWITQEIVFGKTVHVRCGGCWIDWTHFSGVFKLLCDLERWPMVGRQVLYRHFEEPNALGQICTISILKDQQHRRKLLGLEKPRQCDLLVDQWMGKATDARDMIYGYLNLAREANLPEFAVDYKLNKTATELYTATARLFLERNELLDIMYVAGIGYPRKLELLPSWVPDWSSLPIISPLRHTRGTTTAAYRASKGALPQIKLVEPNLLSVRGSYVDKISATISEPFSTLLEVTTIDSRNKLFIAEMWRRIEAQELALNLPEIYLNGQFHGHSRDDAFWRTLIGDTMVVTVAAGDNVAGYTPVATCQRPAHDGYRRLFQEWRRTNELVRLSLSGIAHVKKMKGNDAFDRTERASDMSKLQDCFTQSFTHCASGRKFAITEKGYMAMVPPLTKAGDDIGIIFGADVPFVFRRCTKPALVAVFDLVGECYVHGVMDGEASKEKCDDYMEFLLR</sequence>
<keyword evidence="1" id="KW-0732">Signal</keyword>
<protein>
    <recommendedName>
        <fullName evidence="2">Heterokaryon incompatibility domain-containing protein</fullName>
    </recommendedName>
</protein>
<evidence type="ECO:0000256" key="1">
    <source>
        <dbReference type="SAM" id="SignalP"/>
    </source>
</evidence>
<evidence type="ECO:0000313" key="3">
    <source>
        <dbReference type="EMBL" id="KAF7512973.1"/>
    </source>
</evidence>
<feature type="chain" id="PRO_5034537513" description="Heterokaryon incompatibility domain-containing protein" evidence="1">
    <location>
        <begin position="21"/>
        <end position="694"/>
    </location>
</feature>
<keyword evidence="4" id="KW-1185">Reference proteome</keyword>
<dbReference type="PANTHER" id="PTHR24148:SF73">
    <property type="entry name" value="HET DOMAIN PROTEIN (AFU_ORTHOLOGUE AFUA_8G01020)"/>
    <property type="match status" value="1"/>
</dbReference>
<dbReference type="PANTHER" id="PTHR24148">
    <property type="entry name" value="ANKYRIN REPEAT DOMAIN-CONTAINING PROTEIN 39 HOMOLOG-RELATED"/>
    <property type="match status" value="1"/>
</dbReference>
<feature type="signal peptide" evidence="1">
    <location>
        <begin position="1"/>
        <end position="20"/>
    </location>
</feature>
<evidence type="ECO:0000259" key="2">
    <source>
        <dbReference type="Pfam" id="PF06985"/>
    </source>
</evidence>
<organism evidence="3 4">
    <name type="scientific">Endocarpon pusillum</name>
    <dbReference type="NCBI Taxonomy" id="364733"/>
    <lineage>
        <taxon>Eukaryota</taxon>
        <taxon>Fungi</taxon>
        <taxon>Dikarya</taxon>
        <taxon>Ascomycota</taxon>
        <taxon>Pezizomycotina</taxon>
        <taxon>Eurotiomycetes</taxon>
        <taxon>Chaetothyriomycetidae</taxon>
        <taxon>Verrucariales</taxon>
        <taxon>Verrucariaceae</taxon>
        <taxon>Endocarpon</taxon>
    </lineage>
</organism>
<proteinExistence type="predicted"/>
<dbReference type="InterPro" id="IPR052895">
    <property type="entry name" value="HetReg/Transcr_Mod"/>
</dbReference>
<feature type="domain" description="Heterokaryon incompatibility" evidence="2">
    <location>
        <begin position="94"/>
        <end position="250"/>
    </location>
</feature>
<dbReference type="Pfam" id="PF06985">
    <property type="entry name" value="HET"/>
    <property type="match status" value="1"/>
</dbReference>
<gene>
    <name evidence="3" type="ORF">GJ744_011239</name>
</gene>
<reference evidence="3" key="1">
    <citation type="submission" date="2020-02" db="EMBL/GenBank/DDBJ databases">
        <authorList>
            <person name="Palmer J.M."/>
        </authorList>
    </citation>
    <scope>NUCLEOTIDE SEQUENCE</scope>
    <source>
        <strain evidence="3">EPUS1.4</strain>
        <tissue evidence="3">Thallus</tissue>
    </source>
</reference>
<dbReference type="Proteomes" id="UP000606974">
    <property type="component" value="Unassembled WGS sequence"/>
</dbReference>
<evidence type="ECO:0000313" key="4">
    <source>
        <dbReference type="Proteomes" id="UP000606974"/>
    </source>
</evidence>
<dbReference type="Pfam" id="PF26639">
    <property type="entry name" value="Het-6_barrel"/>
    <property type="match status" value="1"/>
</dbReference>
<accession>A0A8H7APQ4</accession>
<dbReference type="OrthoDB" id="3557394at2759"/>
<dbReference type="EMBL" id="JAACFV010000008">
    <property type="protein sequence ID" value="KAF7512973.1"/>
    <property type="molecule type" value="Genomic_DNA"/>
</dbReference>
<comment type="caution">
    <text evidence="3">The sequence shown here is derived from an EMBL/GenBank/DDBJ whole genome shotgun (WGS) entry which is preliminary data.</text>
</comment>